<dbReference type="Pfam" id="PF01453">
    <property type="entry name" value="B_lectin"/>
    <property type="match status" value="1"/>
</dbReference>
<protein>
    <submittedName>
        <fullName evidence="3">G-type lectin S-receptor-like serine/threonine-protein kinase</fullName>
    </submittedName>
</protein>
<dbReference type="InterPro" id="IPR036426">
    <property type="entry name" value="Bulb-type_lectin_dom_sf"/>
</dbReference>
<evidence type="ECO:0000313" key="3">
    <source>
        <dbReference type="EMBL" id="KAK1280710.1"/>
    </source>
</evidence>
<dbReference type="PROSITE" id="PS50927">
    <property type="entry name" value="BULB_LECTIN"/>
    <property type="match status" value="1"/>
</dbReference>
<comment type="caution">
    <text evidence="3">The sequence shown here is derived from an EMBL/GenBank/DDBJ whole genome shotgun (WGS) entry which is preliminary data.</text>
</comment>
<keyword evidence="4" id="KW-1185">Reference proteome</keyword>
<dbReference type="SUPFAM" id="SSF51110">
    <property type="entry name" value="alpha-D-mannose-specific plant lectins"/>
    <property type="match status" value="1"/>
</dbReference>
<reference evidence="3" key="2">
    <citation type="submission" date="2023-06" db="EMBL/GenBank/DDBJ databases">
        <authorList>
            <person name="Ma L."/>
            <person name="Liu K.-W."/>
            <person name="Li Z."/>
            <person name="Hsiao Y.-Y."/>
            <person name="Qi Y."/>
            <person name="Fu T."/>
            <person name="Tang G."/>
            <person name="Zhang D."/>
            <person name="Sun W.-H."/>
            <person name="Liu D.-K."/>
            <person name="Li Y."/>
            <person name="Chen G.-Z."/>
            <person name="Liu X.-D."/>
            <person name="Liao X.-Y."/>
            <person name="Jiang Y.-T."/>
            <person name="Yu X."/>
            <person name="Hao Y."/>
            <person name="Huang J."/>
            <person name="Zhao X.-W."/>
            <person name="Ke S."/>
            <person name="Chen Y.-Y."/>
            <person name="Wu W.-L."/>
            <person name="Hsu J.-L."/>
            <person name="Lin Y.-F."/>
            <person name="Huang M.-D."/>
            <person name="Li C.-Y."/>
            <person name="Huang L."/>
            <person name="Wang Z.-W."/>
            <person name="Zhao X."/>
            <person name="Zhong W.-Y."/>
            <person name="Peng D.-H."/>
            <person name="Ahmad S."/>
            <person name="Lan S."/>
            <person name="Zhang J.-S."/>
            <person name="Tsai W.-C."/>
            <person name="Van De Peer Y."/>
            <person name="Liu Z.-J."/>
        </authorList>
    </citation>
    <scope>NUCLEOTIDE SEQUENCE</scope>
    <source>
        <strain evidence="3">SCP</strain>
        <tissue evidence="3">Leaves</tissue>
    </source>
</reference>
<organism evidence="3 4">
    <name type="scientific">Acorus gramineus</name>
    <name type="common">Dwarf sweet flag</name>
    <dbReference type="NCBI Taxonomy" id="55184"/>
    <lineage>
        <taxon>Eukaryota</taxon>
        <taxon>Viridiplantae</taxon>
        <taxon>Streptophyta</taxon>
        <taxon>Embryophyta</taxon>
        <taxon>Tracheophyta</taxon>
        <taxon>Spermatophyta</taxon>
        <taxon>Magnoliopsida</taxon>
        <taxon>Liliopsida</taxon>
        <taxon>Acoraceae</taxon>
        <taxon>Acorus</taxon>
    </lineage>
</organism>
<dbReference type="GO" id="GO:0016301">
    <property type="term" value="F:kinase activity"/>
    <property type="evidence" value="ECO:0007669"/>
    <property type="project" value="UniProtKB-KW"/>
</dbReference>
<dbReference type="GO" id="GO:0051707">
    <property type="term" value="P:response to other organism"/>
    <property type="evidence" value="ECO:0007669"/>
    <property type="project" value="UniProtKB-ARBA"/>
</dbReference>
<accession>A0AAV9BVD4</accession>
<dbReference type="Gene3D" id="2.90.10.10">
    <property type="entry name" value="Bulb-type lectin domain"/>
    <property type="match status" value="1"/>
</dbReference>
<feature type="domain" description="Bulb-type lectin" evidence="2">
    <location>
        <begin position="21"/>
        <end position="143"/>
    </location>
</feature>
<dbReference type="SMART" id="SM00108">
    <property type="entry name" value="B_lectin"/>
    <property type="match status" value="1"/>
</dbReference>
<keyword evidence="3" id="KW-0418">Kinase</keyword>
<keyword evidence="3" id="KW-0808">Transferase</keyword>
<feature type="signal peptide" evidence="1">
    <location>
        <begin position="1"/>
        <end position="21"/>
    </location>
</feature>
<evidence type="ECO:0000313" key="4">
    <source>
        <dbReference type="Proteomes" id="UP001179952"/>
    </source>
</evidence>
<dbReference type="AlphaFoldDB" id="A0AAV9BVD4"/>
<sequence length="243" mass="27492">MREVIAFFFFFFNLIIPSTAGDSITLAVPLKDGQTLVSSNETFELGFFSLGNSTKRYVGIWYHKIPTQTFVWVANRDKPIVKDRGGVLRINSDGNLVIIDGGGNVVWSSKIGTNSTDSIAQIRDDGNFVLTDNTGMLAWQSFDHPTDTILPGMKFGWDFRTGLNRSMISWKSPNDPSSGDYLYYLDTHGLPQFMMRRRSDSVLTYRSGPWNGLGLSGVPQMKIYNMFHYEFVQDQTEVLLNRL</sequence>
<evidence type="ECO:0000259" key="2">
    <source>
        <dbReference type="PROSITE" id="PS50927"/>
    </source>
</evidence>
<reference evidence="3" key="1">
    <citation type="journal article" date="2023" name="Nat. Commun.">
        <title>Diploid and tetraploid genomes of Acorus and the evolution of monocots.</title>
        <authorList>
            <person name="Ma L."/>
            <person name="Liu K.W."/>
            <person name="Li Z."/>
            <person name="Hsiao Y.Y."/>
            <person name="Qi Y."/>
            <person name="Fu T."/>
            <person name="Tang G.D."/>
            <person name="Zhang D."/>
            <person name="Sun W.H."/>
            <person name="Liu D.K."/>
            <person name="Li Y."/>
            <person name="Chen G.Z."/>
            <person name="Liu X.D."/>
            <person name="Liao X.Y."/>
            <person name="Jiang Y.T."/>
            <person name="Yu X."/>
            <person name="Hao Y."/>
            <person name="Huang J."/>
            <person name="Zhao X.W."/>
            <person name="Ke S."/>
            <person name="Chen Y.Y."/>
            <person name="Wu W.L."/>
            <person name="Hsu J.L."/>
            <person name="Lin Y.F."/>
            <person name="Huang M.D."/>
            <person name="Li C.Y."/>
            <person name="Huang L."/>
            <person name="Wang Z.W."/>
            <person name="Zhao X."/>
            <person name="Zhong W.Y."/>
            <person name="Peng D.H."/>
            <person name="Ahmad S."/>
            <person name="Lan S."/>
            <person name="Zhang J.S."/>
            <person name="Tsai W.C."/>
            <person name="Van de Peer Y."/>
            <person name="Liu Z.J."/>
        </authorList>
    </citation>
    <scope>NUCLEOTIDE SEQUENCE</scope>
    <source>
        <strain evidence="3">SCP</strain>
    </source>
</reference>
<proteinExistence type="predicted"/>
<name>A0AAV9BVD4_ACOGR</name>
<feature type="chain" id="PRO_5044023987" evidence="1">
    <location>
        <begin position="22"/>
        <end position="243"/>
    </location>
</feature>
<dbReference type="PANTHER" id="PTHR32444">
    <property type="entry name" value="BULB-TYPE LECTIN DOMAIN-CONTAINING PROTEIN"/>
    <property type="match status" value="1"/>
</dbReference>
<dbReference type="EMBL" id="JAUJYN010000001">
    <property type="protein sequence ID" value="KAK1280710.1"/>
    <property type="molecule type" value="Genomic_DNA"/>
</dbReference>
<dbReference type="FunFam" id="2.90.10.10:FF:000029">
    <property type="entry name" value="G-type lectin S-receptor-like serine/threonine-protein kinase"/>
    <property type="match status" value="1"/>
</dbReference>
<gene>
    <name evidence="3" type="ORF">QJS04_geneDACA003237</name>
</gene>
<dbReference type="CDD" id="cd00028">
    <property type="entry name" value="B_lectin"/>
    <property type="match status" value="1"/>
</dbReference>
<dbReference type="PANTHER" id="PTHR32444:SF247">
    <property type="entry name" value="OS01G0958200 PROTEIN"/>
    <property type="match status" value="1"/>
</dbReference>
<evidence type="ECO:0000256" key="1">
    <source>
        <dbReference type="SAM" id="SignalP"/>
    </source>
</evidence>
<dbReference type="InterPro" id="IPR001480">
    <property type="entry name" value="Bulb-type_lectin_dom"/>
</dbReference>
<keyword evidence="1" id="KW-0732">Signal</keyword>
<dbReference type="Proteomes" id="UP001179952">
    <property type="component" value="Unassembled WGS sequence"/>
</dbReference>